<dbReference type="FunFam" id="3.30.70.270:FF:000001">
    <property type="entry name" value="Diguanylate cyclase domain protein"/>
    <property type="match status" value="1"/>
</dbReference>
<feature type="transmembrane region" description="Helical" evidence="3">
    <location>
        <begin position="198"/>
        <end position="216"/>
    </location>
</feature>
<accession>A0AAW3ZHD6</accession>
<dbReference type="EC" id="2.7.7.65" evidence="2"/>
<feature type="transmembrane region" description="Helical" evidence="3">
    <location>
        <begin position="12"/>
        <end position="29"/>
    </location>
</feature>
<name>A0AAW3ZHD6_9GAMM</name>
<feature type="transmembrane region" description="Helical" evidence="3">
    <location>
        <begin position="156"/>
        <end position="178"/>
    </location>
</feature>
<proteinExistence type="predicted"/>
<dbReference type="EMBL" id="JACYTR010000002">
    <property type="protein sequence ID" value="MBD8524365.1"/>
    <property type="molecule type" value="Genomic_DNA"/>
</dbReference>
<keyword evidence="3" id="KW-1133">Transmembrane helix</keyword>
<reference evidence="5 6" key="1">
    <citation type="submission" date="2020-09" db="EMBL/GenBank/DDBJ databases">
        <title>Pseudoxanthomonas sp. CAU 1598 isolated from sand of Yaerae Beach.</title>
        <authorList>
            <person name="Kim W."/>
        </authorList>
    </citation>
    <scope>NUCLEOTIDE SEQUENCE [LARGE SCALE GENOMIC DNA]</scope>
    <source>
        <strain evidence="5 6">CAU 1598</strain>
    </source>
</reference>
<dbReference type="PROSITE" id="PS50887">
    <property type="entry name" value="GGDEF"/>
    <property type="match status" value="1"/>
</dbReference>
<dbReference type="GO" id="GO:0005886">
    <property type="term" value="C:plasma membrane"/>
    <property type="evidence" value="ECO:0007669"/>
    <property type="project" value="TreeGrafter"/>
</dbReference>
<dbReference type="GO" id="GO:1902201">
    <property type="term" value="P:negative regulation of bacterial-type flagellum-dependent cell motility"/>
    <property type="evidence" value="ECO:0007669"/>
    <property type="project" value="TreeGrafter"/>
</dbReference>
<evidence type="ECO:0000256" key="2">
    <source>
        <dbReference type="ARBA" id="ARBA00012528"/>
    </source>
</evidence>
<dbReference type="InterPro" id="IPR043128">
    <property type="entry name" value="Rev_trsase/Diguanyl_cyclase"/>
</dbReference>
<dbReference type="AlphaFoldDB" id="A0AAW3ZHD6"/>
<evidence type="ECO:0000313" key="6">
    <source>
        <dbReference type="Proteomes" id="UP000613768"/>
    </source>
</evidence>
<dbReference type="GO" id="GO:0052621">
    <property type="term" value="F:diguanylate cyclase activity"/>
    <property type="evidence" value="ECO:0007669"/>
    <property type="project" value="UniProtKB-EC"/>
</dbReference>
<evidence type="ECO:0000313" key="5">
    <source>
        <dbReference type="EMBL" id="MBD8524365.1"/>
    </source>
</evidence>
<protein>
    <recommendedName>
        <fullName evidence="2">diguanylate cyclase</fullName>
        <ecNumber evidence="2">2.7.7.65</ecNumber>
    </recommendedName>
</protein>
<evidence type="ECO:0000256" key="3">
    <source>
        <dbReference type="SAM" id="Phobius"/>
    </source>
</evidence>
<dbReference type="SUPFAM" id="SSF55073">
    <property type="entry name" value="Nucleotide cyclase"/>
    <property type="match status" value="1"/>
</dbReference>
<feature type="transmembrane region" description="Helical" evidence="3">
    <location>
        <begin position="125"/>
        <end position="144"/>
    </location>
</feature>
<gene>
    <name evidence="5" type="ORF">IFO71_01300</name>
</gene>
<dbReference type="Gene3D" id="3.30.70.270">
    <property type="match status" value="1"/>
</dbReference>
<dbReference type="CDD" id="cd01949">
    <property type="entry name" value="GGDEF"/>
    <property type="match status" value="1"/>
</dbReference>
<dbReference type="PANTHER" id="PTHR45138:SF24">
    <property type="entry name" value="DIGUANYLATE CYCLASE DGCC-RELATED"/>
    <property type="match status" value="1"/>
</dbReference>
<dbReference type="InterPro" id="IPR000160">
    <property type="entry name" value="GGDEF_dom"/>
</dbReference>
<evidence type="ECO:0000256" key="1">
    <source>
        <dbReference type="ARBA" id="ARBA00001946"/>
    </source>
</evidence>
<organism evidence="5 6">
    <name type="scientific">Pseudomarimonas arenosa</name>
    <dbReference type="NCBI Taxonomy" id="2774145"/>
    <lineage>
        <taxon>Bacteria</taxon>
        <taxon>Pseudomonadati</taxon>
        <taxon>Pseudomonadota</taxon>
        <taxon>Gammaproteobacteria</taxon>
        <taxon>Lysobacterales</taxon>
        <taxon>Lysobacteraceae</taxon>
        <taxon>Pseudomarimonas</taxon>
    </lineage>
</organism>
<sequence>MAGAVMDVQTAFELGAVLTLALGGVLMFVARDLPRDLRASVRSWTAGTVLQATAYFLFSRQPAWPQLLTIVLANACFVGGLTGYWRAVRQFDGRPDRPALWLPIAFNVPLISLFTYALPSTTARFVVSSAIAACLFGWTGLSLLRIRSIRQSASRHLLLGICCVASVYMGSRALYYGLVIEVPSGLLRQGAAASADALLAPLLPVTSTAAFLALSIDRVRRRFERIAATDHLTGLLSRRSLDAAGESAFALRNTEDRALTVLLADIDHFKRINDEAGHAVGDQVLRDVARALQSQVRAGDLVGRFGGEEFLVVARFSRRDESRVLAERLRARVRRTPISANGWSFTVTVSIGIASCCERDTCFEDLVQRADVALYDAKQAGRDRVSLAESPTRNHAFDLT</sequence>
<keyword evidence="3" id="KW-0812">Transmembrane</keyword>
<dbReference type="PANTHER" id="PTHR45138">
    <property type="entry name" value="REGULATORY COMPONENTS OF SENSORY TRANSDUCTION SYSTEM"/>
    <property type="match status" value="1"/>
</dbReference>
<feature type="transmembrane region" description="Helical" evidence="3">
    <location>
        <begin position="99"/>
        <end position="119"/>
    </location>
</feature>
<dbReference type="InterPro" id="IPR050469">
    <property type="entry name" value="Diguanylate_Cyclase"/>
</dbReference>
<dbReference type="RefSeq" id="WP_192027718.1">
    <property type="nucleotide sequence ID" value="NZ_JACYTR010000002.1"/>
</dbReference>
<dbReference type="Proteomes" id="UP000613768">
    <property type="component" value="Unassembled WGS sequence"/>
</dbReference>
<keyword evidence="6" id="KW-1185">Reference proteome</keyword>
<feature type="transmembrane region" description="Helical" evidence="3">
    <location>
        <begin position="64"/>
        <end position="87"/>
    </location>
</feature>
<feature type="domain" description="GGDEF" evidence="4">
    <location>
        <begin position="257"/>
        <end position="390"/>
    </location>
</feature>
<dbReference type="InterPro" id="IPR029787">
    <property type="entry name" value="Nucleotide_cyclase"/>
</dbReference>
<comment type="cofactor">
    <cofactor evidence="1">
        <name>Mg(2+)</name>
        <dbReference type="ChEBI" id="CHEBI:18420"/>
    </cofactor>
</comment>
<keyword evidence="3" id="KW-0472">Membrane</keyword>
<comment type="caution">
    <text evidence="5">The sequence shown here is derived from an EMBL/GenBank/DDBJ whole genome shotgun (WGS) entry which is preliminary data.</text>
</comment>
<dbReference type="Pfam" id="PF00990">
    <property type="entry name" value="GGDEF"/>
    <property type="match status" value="1"/>
</dbReference>
<evidence type="ECO:0000259" key="4">
    <source>
        <dbReference type="PROSITE" id="PS50887"/>
    </source>
</evidence>
<dbReference type="NCBIfam" id="TIGR00254">
    <property type="entry name" value="GGDEF"/>
    <property type="match status" value="1"/>
</dbReference>
<dbReference type="SMART" id="SM00267">
    <property type="entry name" value="GGDEF"/>
    <property type="match status" value="1"/>
</dbReference>
<dbReference type="GO" id="GO:0043709">
    <property type="term" value="P:cell adhesion involved in single-species biofilm formation"/>
    <property type="evidence" value="ECO:0007669"/>
    <property type="project" value="TreeGrafter"/>
</dbReference>